<dbReference type="EMBL" id="JAVDRP010000009">
    <property type="protein sequence ID" value="MDR6410978.1"/>
    <property type="molecule type" value="Genomic_DNA"/>
</dbReference>
<organism evidence="3 4">
    <name type="scientific">Paraburkholderia terricola</name>
    <dbReference type="NCBI Taxonomy" id="169427"/>
    <lineage>
        <taxon>Bacteria</taxon>
        <taxon>Pseudomonadati</taxon>
        <taxon>Pseudomonadota</taxon>
        <taxon>Betaproteobacteria</taxon>
        <taxon>Burkholderiales</taxon>
        <taxon>Burkholderiaceae</taxon>
        <taxon>Paraburkholderia</taxon>
    </lineage>
</organism>
<dbReference type="PANTHER" id="PTHR36571">
    <property type="entry name" value="PROTEIN YGIW"/>
    <property type="match status" value="1"/>
</dbReference>
<dbReference type="NCBIfam" id="NF033674">
    <property type="entry name" value="stress_OB_fold"/>
    <property type="match status" value="1"/>
</dbReference>
<dbReference type="InterPro" id="IPR036700">
    <property type="entry name" value="BOBF_sf"/>
</dbReference>
<keyword evidence="4" id="KW-1185">Reference proteome</keyword>
<proteinExistence type="predicted"/>
<feature type="signal peptide" evidence="2">
    <location>
        <begin position="1"/>
        <end position="19"/>
    </location>
</feature>
<name>A0ABU1LW48_9BURK</name>
<accession>A0ABU1LW48</accession>
<dbReference type="PANTHER" id="PTHR36571:SF1">
    <property type="entry name" value="PROTEIN YGIW"/>
    <property type="match status" value="1"/>
</dbReference>
<comment type="caution">
    <text evidence="3">The sequence shown here is derived from an EMBL/GenBank/DDBJ whole genome shotgun (WGS) entry which is preliminary data.</text>
</comment>
<reference evidence="3 4" key="1">
    <citation type="submission" date="2023-07" db="EMBL/GenBank/DDBJ databases">
        <title>Sorghum-associated microbial communities from plants grown in Nebraska, USA.</title>
        <authorList>
            <person name="Schachtman D."/>
        </authorList>
    </citation>
    <scope>NUCLEOTIDE SEQUENCE [LARGE SCALE GENOMIC DNA]</scope>
    <source>
        <strain evidence="3 4">DS1316</strain>
    </source>
</reference>
<dbReference type="InterPro" id="IPR005220">
    <property type="entry name" value="CarO-like"/>
</dbReference>
<dbReference type="Gene3D" id="2.40.50.200">
    <property type="entry name" value="Bacterial OB-fold"/>
    <property type="match status" value="1"/>
</dbReference>
<protein>
    <submittedName>
        <fullName evidence="3">Uncharacterized protein (TIGR00156 family)</fullName>
    </submittedName>
</protein>
<dbReference type="SUPFAM" id="SSF101756">
    <property type="entry name" value="Hypothetical protein YgiW"/>
    <property type="match status" value="1"/>
</dbReference>
<dbReference type="Proteomes" id="UP001264340">
    <property type="component" value="Unassembled WGS sequence"/>
</dbReference>
<evidence type="ECO:0000313" key="3">
    <source>
        <dbReference type="EMBL" id="MDR6410978.1"/>
    </source>
</evidence>
<evidence type="ECO:0000256" key="2">
    <source>
        <dbReference type="SAM" id="SignalP"/>
    </source>
</evidence>
<keyword evidence="1 2" id="KW-0732">Signal</keyword>
<dbReference type="Pfam" id="PF04076">
    <property type="entry name" value="BOF"/>
    <property type="match status" value="1"/>
</dbReference>
<evidence type="ECO:0000313" key="4">
    <source>
        <dbReference type="Proteomes" id="UP001264340"/>
    </source>
</evidence>
<evidence type="ECO:0000256" key="1">
    <source>
        <dbReference type="ARBA" id="ARBA00022729"/>
    </source>
</evidence>
<dbReference type="RefSeq" id="WP_310123747.1">
    <property type="nucleotide sequence ID" value="NZ_JAVDQV010000010.1"/>
</dbReference>
<feature type="chain" id="PRO_5047179062" evidence="2">
    <location>
        <begin position="20"/>
        <end position="116"/>
    </location>
</feature>
<sequence length="116" mass="12602">MKKMIVACLLAAPAIGAQAQYTGPGAEPTATSVKQLLDGGRDDQSVVLRGRLVKQLGGDRYQFADSTGQIQVDIDHRRWPAGQPISDTSLVELRGEYDKELVGTSEVDVHEIRVIK</sequence>
<gene>
    <name evidence="3" type="ORF">J2804_004406</name>
</gene>